<comment type="caution">
    <text evidence="1">The sequence shown here is derived from an EMBL/GenBank/DDBJ whole genome shotgun (WGS) entry which is preliminary data.</text>
</comment>
<evidence type="ECO:0008006" key="3">
    <source>
        <dbReference type="Google" id="ProtNLM"/>
    </source>
</evidence>
<reference evidence="1 2" key="1">
    <citation type="submission" date="2021-04" db="EMBL/GenBank/DDBJ databases">
        <title>Draft genome sequence of Paenibacillus cisolokensis, LC2-13A.</title>
        <authorList>
            <person name="Uke A."/>
            <person name="Chhe C."/>
            <person name="Baramee S."/>
            <person name="Kosugi A."/>
        </authorList>
    </citation>
    <scope>NUCLEOTIDE SEQUENCE [LARGE SCALE GENOMIC DNA]</scope>
    <source>
        <strain evidence="1 2">LC2-13A</strain>
    </source>
</reference>
<gene>
    <name evidence="1" type="ORF">PACILC2_26150</name>
</gene>
<evidence type="ECO:0000313" key="1">
    <source>
        <dbReference type="EMBL" id="GIQ64047.1"/>
    </source>
</evidence>
<dbReference type="EMBL" id="BOVJ01000079">
    <property type="protein sequence ID" value="GIQ64047.1"/>
    <property type="molecule type" value="Genomic_DNA"/>
</dbReference>
<evidence type="ECO:0000313" key="2">
    <source>
        <dbReference type="Proteomes" id="UP000680304"/>
    </source>
</evidence>
<dbReference type="InterPro" id="IPR009711">
    <property type="entry name" value="UPF0473"/>
</dbReference>
<proteinExistence type="predicted"/>
<keyword evidence="2" id="KW-1185">Reference proteome</keyword>
<protein>
    <recommendedName>
        <fullName evidence="3">DUF1292 domain-containing protein</fullName>
    </recommendedName>
</protein>
<accession>A0ABQ4N799</accession>
<dbReference type="Proteomes" id="UP000680304">
    <property type="component" value="Unassembled WGS sequence"/>
</dbReference>
<sequence length="100" mass="11375">MNGIQPVRVRLLASKYGEEVELLSEGGQPESYRIMAEFELGGQVYAALQSPAMRKENEVEMFRVVVDGEEPELESIEDDEEWEAAAEAYDDLLFQETERS</sequence>
<organism evidence="1 2">
    <name type="scientific">Paenibacillus cisolokensis</name>
    <dbReference type="NCBI Taxonomy" id="1658519"/>
    <lineage>
        <taxon>Bacteria</taxon>
        <taxon>Bacillati</taxon>
        <taxon>Bacillota</taxon>
        <taxon>Bacilli</taxon>
        <taxon>Bacillales</taxon>
        <taxon>Paenibacillaceae</taxon>
        <taxon>Paenibacillus</taxon>
    </lineage>
</organism>
<dbReference type="RefSeq" id="WP_213528966.1">
    <property type="nucleotide sequence ID" value="NZ_BOVJ01000079.1"/>
</dbReference>
<dbReference type="Pfam" id="PF06949">
    <property type="entry name" value="DUF1292"/>
    <property type="match status" value="1"/>
</dbReference>
<name>A0ABQ4N799_9BACL</name>